<dbReference type="Proteomes" id="UP000002945">
    <property type="component" value="Unassembled WGS sequence"/>
</dbReference>
<dbReference type="InterPro" id="IPR011990">
    <property type="entry name" value="TPR-like_helical_dom_sf"/>
</dbReference>
<name>A9DIX0_9FLAO</name>
<dbReference type="EMBL" id="ABIB01000001">
    <property type="protein sequence ID" value="EDP97981.1"/>
    <property type="molecule type" value="Genomic_DNA"/>
</dbReference>
<proteinExistence type="predicted"/>
<dbReference type="InterPro" id="IPR041662">
    <property type="entry name" value="SusD-like_2"/>
</dbReference>
<protein>
    <recommendedName>
        <fullName evidence="3">Lipoprotein</fullName>
    </recommendedName>
</protein>
<evidence type="ECO:0000313" key="2">
    <source>
        <dbReference type="Proteomes" id="UP000002945"/>
    </source>
</evidence>
<evidence type="ECO:0000313" key="1">
    <source>
        <dbReference type="EMBL" id="EDP97981.1"/>
    </source>
</evidence>
<evidence type="ECO:0008006" key="3">
    <source>
        <dbReference type="Google" id="ProtNLM"/>
    </source>
</evidence>
<dbReference type="SUPFAM" id="SSF48452">
    <property type="entry name" value="TPR-like"/>
    <property type="match status" value="1"/>
</dbReference>
<dbReference type="RefSeq" id="WP_007094995.1">
    <property type="nucleotide sequence ID" value="NZ_CP142125.1"/>
</dbReference>
<dbReference type="OrthoDB" id="725917at2"/>
<reference evidence="1 2" key="1">
    <citation type="journal article" date="2011" name="J. Bacteriol.">
        <title>Genome sequence of the algicidal bacterium Kordia algicida OT-1.</title>
        <authorList>
            <person name="Lee H.S."/>
            <person name="Kang S.G."/>
            <person name="Kwon K.K."/>
            <person name="Lee J.H."/>
            <person name="Kim S.J."/>
        </authorList>
    </citation>
    <scope>NUCLEOTIDE SEQUENCE [LARGE SCALE GENOMIC DNA]</scope>
    <source>
        <strain evidence="1 2">OT-1</strain>
    </source>
</reference>
<dbReference type="AlphaFoldDB" id="A9DIX0"/>
<dbReference type="eggNOG" id="COG0521">
    <property type="taxonomic scope" value="Bacteria"/>
</dbReference>
<dbReference type="Pfam" id="PF12771">
    <property type="entry name" value="SusD-like_2"/>
    <property type="match status" value="2"/>
</dbReference>
<gene>
    <name evidence="1" type="ORF">KAOT1_12227</name>
</gene>
<dbReference type="Gene3D" id="1.25.40.390">
    <property type="match status" value="2"/>
</dbReference>
<dbReference type="PROSITE" id="PS51257">
    <property type="entry name" value="PROKAR_LIPOPROTEIN"/>
    <property type="match status" value="1"/>
</dbReference>
<comment type="caution">
    <text evidence="1">The sequence shown here is derived from an EMBL/GenBank/DDBJ whole genome shotgun (WGS) entry which is preliminary data.</text>
</comment>
<sequence>MKIKNNKLFWLLGLILVFSCETTELDLLVDPNVPAPSALDADTNLNFIQVSLASFFEDATESGAEAVRLEYMFDTYEINFNNTNASNSGMWITGYTNILNEVEALIPIASAAGRSRHIGVARIIKAYTMMTMVDYFGDVPYSEALQGNSGIVFPAVDAGADVYDAALAELDLALADFASIDGNTPGFNDLFYGEDNSSSMTNWTKLANTLKLRYYLNRRLIDPAGSTAGINALVGSGDIITSSSEDFKWTSGTSINPQSRHPYFVEEYLAANTGEYIPNYLMWALAEEKGSDDPRLRYYVYRQVNSFPTDEATLDNEISCWNDPRPATYAPIDAMQAVPLPFCSLFGRGDGYWGRDHANREGIPPDNNKRTTFGVYPVGGRYDDNDADTIDDNDGLQGAGIWPIMMDSFVYFMRAEAALFLGTTDNDAAMLEQGIRSSMATVTEFLPNPGDFTNVATAADIDNYVNDVMAAYMAASSDAEKMDIIGKEYWLAMYGNGVEGYNLYRRTGAPGNLQPTLLGTGTFPRSFLYPNVTVDRNINISQKPGLAVQVFWDNNPAGFIQ</sequence>
<keyword evidence="2" id="KW-1185">Reference proteome</keyword>
<dbReference type="HOGENOM" id="CLU_025928_3_0_10"/>
<accession>A9DIX0</accession>
<organism evidence="1 2">
    <name type="scientific">Kordia algicida OT-1</name>
    <dbReference type="NCBI Taxonomy" id="391587"/>
    <lineage>
        <taxon>Bacteria</taxon>
        <taxon>Pseudomonadati</taxon>
        <taxon>Bacteroidota</taxon>
        <taxon>Flavobacteriia</taxon>
        <taxon>Flavobacteriales</taxon>
        <taxon>Flavobacteriaceae</taxon>
        <taxon>Kordia</taxon>
    </lineage>
</organism>
<dbReference type="STRING" id="391587.KAOT1_12227"/>